<comment type="caution">
    <text evidence="7">The sequence shown here is derived from an EMBL/GenBank/DDBJ whole genome shotgun (WGS) entry which is preliminary data.</text>
</comment>
<evidence type="ECO:0000256" key="5">
    <source>
        <dbReference type="ARBA" id="ARBA00047942"/>
    </source>
</evidence>
<evidence type="ECO:0000256" key="3">
    <source>
        <dbReference type="ARBA" id="ARBA00022679"/>
    </source>
</evidence>
<dbReference type="PANTHER" id="PTHR33841">
    <property type="entry name" value="DNA METHYLTRANSFERASE YEEA-RELATED"/>
    <property type="match status" value="1"/>
</dbReference>
<accession>A0ABQ6FTN9</accession>
<dbReference type="InterPro" id="IPR002052">
    <property type="entry name" value="DNA_methylase_N6_adenine_CS"/>
</dbReference>
<dbReference type="EC" id="2.1.1.72" evidence="1"/>
<dbReference type="SUPFAM" id="SSF53335">
    <property type="entry name" value="S-adenosyl-L-methionine-dependent methyltransferases"/>
    <property type="match status" value="1"/>
</dbReference>
<evidence type="ECO:0000313" key="8">
    <source>
        <dbReference type="Proteomes" id="UP001344906"/>
    </source>
</evidence>
<evidence type="ECO:0000256" key="1">
    <source>
        <dbReference type="ARBA" id="ARBA00011900"/>
    </source>
</evidence>
<organism evidence="7 8">
    <name type="scientific">Dictyobacter halimunensis</name>
    <dbReference type="NCBI Taxonomy" id="3026934"/>
    <lineage>
        <taxon>Bacteria</taxon>
        <taxon>Bacillati</taxon>
        <taxon>Chloroflexota</taxon>
        <taxon>Ktedonobacteria</taxon>
        <taxon>Ktedonobacterales</taxon>
        <taxon>Dictyobacteraceae</taxon>
        <taxon>Dictyobacter</taxon>
    </lineage>
</organism>
<dbReference type="Gene3D" id="3.40.50.150">
    <property type="entry name" value="Vaccinia Virus protein VP39"/>
    <property type="match status" value="1"/>
</dbReference>
<name>A0ABQ6FTN9_9CHLR</name>
<sequence length="845" mass="96558">MTELSSMHYPSYRSEQLNKRFYHRFKSEHAYAVRQLHGAPDEAEGHAYITTLLLRLMVLFFLQAQGLLDNDPQYLLHSLQLAQQRSGSDCFFREYLLPLFTTLYTGQPTTAHHSSGHLPRVEIPLFLPEALELRSPHLKLSDATFFRLFTFLHAYQWKLDDQSMPEDNALRPSILAFIFEHHCDQKLTGTYYTQDDIAFYITSNTILPRLFTLVAEDQLEDLGEQAQCWQLLSEQPDRYIPMAIQTTSYLPEETEREYVHRQQRYRALLSQLRTGSIHDIVDLTTNGLDLQRFLIDILTRSQKLAFLQAFLQRLQQLTVLDPTCGSGAFLLAASRLLYPLYTCCLEQIDLLTSTSQAICGDDTSQQLTGIPSAMEAPRSTVVGRVLSRPTAIMHMILSSNLYGVDLLPAASEICRLRLYLALLASISQIDDVPSMGTLRLHIRIGNALVGETHHSGPTPPLESAPISRHPSSFHWHLEFPQVFSRGGFDVIIGNPPYLEHSKIRHEYTVHGYEETSCGNIYAAVIERSLALCKPGQGRLGFIVPISLCGAQRFVALRRRLLSTGTTLWLANFEIFPSRLFEGAFQRLSILLLHVQNSSRVASLYVTRIHRWYSAERPYLLPLLMYTSVPSMSTDWPLVFPKLAATQQALLIDQLHQQARGMSIGKSVAERLGDHFIYYQEATNYWAKAVCHIPFYKKNGVVMTPPHGRLLYFARRKTALNVMAVLNSSLFYVWFATYSDGFHLSDALVKHFPLSQEVLESTELAGMAEQLEVDILRNARLSTRNTRHKQGAGHQIELAEYYMRFSKPLLDEIDRLLARHFQLTPENLDFILHYDEKHRIARQGKK</sequence>
<dbReference type="EMBL" id="BSRI01000002">
    <property type="protein sequence ID" value="GLV56405.1"/>
    <property type="molecule type" value="Genomic_DNA"/>
</dbReference>
<evidence type="ECO:0000256" key="2">
    <source>
        <dbReference type="ARBA" id="ARBA00022603"/>
    </source>
</evidence>
<keyword evidence="2" id="KW-0489">Methyltransferase</keyword>
<evidence type="ECO:0000259" key="6">
    <source>
        <dbReference type="Pfam" id="PF07669"/>
    </source>
</evidence>
<dbReference type="InterPro" id="IPR011639">
    <property type="entry name" value="MethylTrfase_TaqI-like_dom"/>
</dbReference>
<gene>
    <name evidence="7" type="ORF">KDH_32460</name>
</gene>
<dbReference type="PROSITE" id="PS00092">
    <property type="entry name" value="N6_MTASE"/>
    <property type="match status" value="1"/>
</dbReference>
<dbReference type="RefSeq" id="WP_338251672.1">
    <property type="nucleotide sequence ID" value="NZ_BSRI01000002.1"/>
</dbReference>
<dbReference type="PANTHER" id="PTHR33841:SF1">
    <property type="entry name" value="DNA METHYLTRANSFERASE A"/>
    <property type="match status" value="1"/>
</dbReference>
<dbReference type="InterPro" id="IPR050953">
    <property type="entry name" value="N4_N6_ade-DNA_methylase"/>
</dbReference>
<feature type="domain" description="Type II methyltransferase M.TaqI-like" evidence="6">
    <location>
        <begin position="400"/>
        <end position="572"/>
    </location>
</feature>
<proteinExistence type="predicted"/>
<dbReference type="Proteomes" id="UP001344906">
    <property type="component" value="Unassembled WGS sequence"/>
</dbReference>
<evidence type="ECO:0000313" key="7">
    <source>
        <dbReference type="EMBL" id="GLV56405.1"/>
    </source>
</evidence>
<keyword evidence="8" id="KW-1185">Reference proteome</keyword>
<keyword evidence="3" id="KW-0808">Transferase</keyword>
<evidence type="ECO:0000256" key="4">
    <source>
        <dbReference type="ARBA" id="ARBA00022691"/>
    </source>
</evidence>
<protein>
    <recommendedName>
        <fullName evidence="1">site-specific DNA-methyltransferase (adenine-specific)</fullName>
        <ecNumber evidence="1">2.1.1.72</ecNumber>
    </recommendedName>
</protein>
<dbReference type="InterPro" id="IPR029063">
    <property type="entry name" value="SAM-dependent_MTases_sf"/>
</dbReference>
<comment type="catalytic activity">
    <reaction evidence="5">
        <text>a 2'-deoxyadenosine in DNA + S-adenosyl-L-methionine = an N(6)-methyl-2'-deoxyadenosine in DNA + S-adenosyl-L-homocysteine + H(+)</text>
        <dbReference type="Rhea" id="RHEA:15197"/>
        <dbReference type="Rhea" id="RHEA-COMP:12418"/>
        <dbReference type="Rhea" id="RHEA-COMP:12419"/>
        <dbReference type="ChEBI" id="CHEBI:15378"/>
        <dbReference type="ChEBI" id="CHEBI:57856"/>
        <dbReference type="ChEBI" id="CHEBI:59789"/>
        <dbReference type="ChEBI" id="CHEBI:90615"/>
        <dbReference type="ChEBI" id="CHEBI:90616"/>
        <dbReference type="EC" id="2.1.1.72"/>
    </reaction>
</comment>
<reference evidence="7 8" key="1">
    <citation type="submission" date="2023-02" db="EMBL/GenBank/DDBJ databases">
        <title>Dictyobacter halimunensis sp. nov., a new member of the class Ktedonobacteria from forest soil in a geothermal area.</title>
        <authorList>
            <person name="Rachmania M.K."/>
            <person name="Ningsih F."/>
            <person name="Sakai Y."/>
            <person name="Yabe S."/>
            <person name="Yokota A."/>
            <person name="Sjamsuridzal W."/>
        </authorList>
    </citation>
    <scope>NUCLEOTIDE SEQUENCE [LARGE SCALE GENOMIC DNA]</scope>
    <source>
        <strain evidence="7 8">S3.2.2.5</strain>
    </source>
</reference>
<dbReference type="Pfam" id="PF07669">
    <property type="entry name" value="Eco57I"/>
    <property type="match status" value="1"/>
</dbReference>
<keyword evidence="4" id="KW-0949">S-adenosyl-L-methionine</keyword>